<dbReference type="GO" id="GO:0030246">
    <property type="term" value="F:carbohydrate binding"/>
    <property type="evidence" value="ECO:0007669"/>
    <property type="project" value="InterPro"/>
</dbReference>
<dbReference type="EMBL" id="LGVR01000083">
    <property type="protein sequence ID" value="KOA83517.1"/>
    <property type="molecule type" value="Genomic_DNA"/>
</dbReference>
<evidence type="ECO:0000313" key="3">
    <source>
        <dbReference type="Proteomes" id="UP000037540"/>
    </source>
</evidence>
<gene>
    <name evidence="2" type="ORF">ADU74_12255</name>
</gene>
<organism evidence="2 3">
    <name type="scientific">Clostridium botulinum</name>
    <dbReference type="NCBI Taxonomy" id="1491"/>
    <lineage>
        <taxon>Bacteria</taxon>
        <taxon>Bacillati</taxon>
        <taxon>Bacillota</taxon>
        <taxon>Clostridia</taxon>
        <taxon>Eubacteriales</taxon>
        <taxon>Clostridiaceae</taxon>
        <taxon>Clostridium</taxon>
    </lineage>
</organism>
<dbReference type="RefSeq" id="WP_013721012.1">
    <property type="nucleotide sequence ID" value="NZ_LGVP01000026.1"/>
</dbReference>
<reference evidence="2 3" key="1">
    <citation type="submission" date="2015-07" db="EMBL/GenBank/DDBJ databases">
        <title>Draft genome sequences of 17 French Clostridium botulinum group III.</title>
        <authorList>
            <person name="Woudstra C."/>
            <person name="Le Marechal C."/>
            <person name="Souillard R."/>
            <person name="Bayon-Auboyer M.-H."/>
            <person name="Dessouter D."/>
            <person name="Fach P."/>
        </authorList>
    </citation>
    <scope>NUCLEOTIDE SEQUENCE [LARGE SCALE GENOMIC DNA]</scope>
    <source>
        <strain evidence="2 3">12LNRI-CD</strain>
    </source>
</reference>
<comment type="caution">
    <text evidence="2">The sequence shown here is derived from an EMBL/GenBank/DDBJ whole genome shotgun (WGS) entry which is preliminary data.</text>
</comment>
<evidence type="ECO:0000259" key="1">
    <source>
        <dbReference type="PROSITE" id="PS51175"/>
    </source>
</evidence>
<proteinExistence type="predicted"/>
<sequence>MDVKSDKYILGQSTSKTIANQSEIRLDLSLETNTTQLLLGPQYDSFTIASQGYIPPIEINATKGILGGSASIAPNGQFVQGLGVSFAADVNIIIYTMAAGQYNLNIKYLSGDRNSTLLINVAGAGTGVTYNFPKTTNWDVSSASISTVSLNLPKGRVLIKFFNNYGNASPWIGDLTFALQQTPTVENINANTGTMSGGAHVVNNGYVGAIGDTGGYVTVPINITKAGIYTLGIRYISGDRDRIMKVDVNGVWTGTTYTFLKTTTWNESNSRVFDVTVTLNQGTNKIKFYNSSNSPAPWIGPLTFTQQFFYTTIEAENTTLTGTAKVNNGLVSGIGYGLGSITFGISNLPGIGQYSFIIKYVSSTSGKTARLWVNNIQIGGNHTFEVTDDWDQFKYKTITIPLNLNNNIIKIS</sequence>
<feature type="domain" description="CBM6" evidence="1">
    <location>
        <begin position="183"/>
        <end position="305"/>
    </location>
</feature>
<protein>
    <recommendedName>
        <fullName evidence="1">CBM6 domain-containing protein</fullName>
    </recommendedName>
</protein>
<dbReference type="Proteomes" id="UP000037540">
    <property type="component" value="Unassembled WGS sequence"/>
</dbReference>
<dbReference type="InterPro" id="IPR005084">
    <property type="entry name" value="CBM6"/>
</dbReference>
<dbReference type="AlphaFoldDB" id="A0A9Q1ZAE5"/>
<name>A0A9Q1ZAE5_CLOBO</name>
<accession>A0A9Q1ZAE5</accession>
<dbReference type="SUPFAM" id="SSF49785">
    <property type="entry name" value="Galactose-binding domain-like"/>
    <property type="match status" value="2"/>
</dbReference>
<dbReference type="InterPro" id="IPR008979">
    <property type="entry name" value="Galactose-bd-like_sf"/>
</dbReference>
<feature type="domain" description="CBM6" evidence="1">
    <location>
        <begin position="311"/>
        <end position="412"/>
    </location>
</feature>
<dbReference type="Gene3D" id="2.60.120.260">
    <property type="entry name" value="Galactose-binding domain-like"/>
    <property type="match status" value="3"/>
</dbReference>
<evidence type="ECO:0000313" key="2">
    <source>
        <dbReference type="EMBL" id="KOA83517.1"/>
    </source>
</evidence>
<dbReference type="PROSITE" id="PS51175">
    <property type="entry name" value="CBM6"/>
    <property type="match status" value="2"/>
</dbReference>